<dbReference type="AlphaFoldDB" id="A0A8E2DHH7"/>
<feature type="coiled-coil region" evidence="1">
    <location>
        <begin position="329"/>
        <end position="367"/>
    </location>
</feature>
<accession>A0A8E2DHH7</accession>
<evidence type="ECO:0000313" key="3">
    <source>
        <dbReference type="EMBL" id="OCH88210.1"/>
    </source>
</evidence>
<evidence type="ECO:0000256" key="2">
    <source>
        <dbReference type="SAM" id="MobiDB-lite"/>
    </source>
</evidence>
<gene>
    <name evidence="3" type="ORF">OBBRIDRAFT_106702</name>
</gene>
<evidence type="ECO:0000256" key="1">
    <source>
        <dbReference type="SAM" id="Coils"/>
    </source>
</evidence>
<feature type="region of interest" description="Disordered" evidence="2">
    <location>
        <begin position="619"/>
        <end position="638"/>
    </location>
</feature>
<proteinExistence type="predicted"/>
<protein>
    <submittedName>
        <fullName evidence="3">Uncharacterized protein</fullName>
    </submittedName>
</protein>
<dbReference type="Proteomes" id="UP000250043">
    <property type="component" value="Unassembled WGS sequence"/>
</dbReference>
<sequence>MHARCEDRIQDPAAQIWSLEAENARKGARILDLINKRADRDARQTRELGTAPQECARLMQEFTEYEKNVALDDTRRSEETAAVARKNTDFSQELSDMDVYRRRLEDENACLKQEAQDNTGYALRETSLTQRVEELEQCLTTREEHYHQELEKKDAYNGRLQDENAHLKQGNAGFLLRAESLTQCAKELERRLATCYEQHCEKLNENAHLKQQAQGNVLRAESLAQDVEVLKRRLATREEQHRGELKEKDEYNSRLEDEHARLKQGGTDLVLRMSSLTQRMTEFQRHLTTCDEQHREELKEKDACNRRLEDENAYLKQQAQGNADCVLREASLVRGMERLEQLLAACEEEHRRELEKKDTLIQILENDKAATQIRCSGLQLRADNARAEAGVLATTVRSLSSAFASADSVLGHSSKMLEITQSQLADALARIEALEPVARELDVLKHELASLKGDLQCLDGVQGDKMACFPAHQRERGALAERFDVELPMVHDPTQQEKGLKHNAAESDNEDSKMLGYVDHGGHEALEAVMVDNWTQQEKEVKHAVAESDDEGSKMLGRVDYEGREDLEATMVDDPTRQEKGPNHTAAESDDVQSVRQPFLARLDEQVGEGEVCISEKPELTTENSGNREFGSRPSGEIDDIGDFAVVDEAQKLQPVCTRRDFLR</sequence>
<name>A0A8E2DHH7_9APHY</name>
<evidence type="ECO:0000313" key="4">
    <source>
        <dbReference type="Proteomes" id="UP000250043"/>
    </source>
</evidence>
<dbReference type="EMBL" id="KV722459">
    <property type="protein sequence ID" value="OCH88210.1"/>
    <property type="molecule type" value="Genomic_DNA"/>
</dbReference>
<organism evidence="3 4">
    <name type="scientific">Obba rivulosa</name>
    <dbReference type="NCBI Taxonomy" id="1052685"/>
    <lineage>
        <taxon>Eukaryota</taxon>
        <taxon>Fungi</taxon>
        <taxon>Dikarya</taxon>
        <taxon>Basidiomycota</taxon>
        <taxon>Agaricomycotina</taxon>
        <taxon>Agaricomycetes</taxon>
        <taxon>Polyporales</taxon>
        <taxon>Gelatoporiaceae</taxon>
        <taxon>Obba</taxon>
    </lineage>
</organism>
<keyword evidence="4" id="KW-1185">Reference proteome</keyword>
<reference evidence="3 4" key="1">
    <citation type="submission" date="2016-07" db="EMBL/GenBank/DDBJ databases">
        <title>Draft genome of the white-rot fungus Obba rivulosa 3A-2.</title>
        <authorList>
            <consortium name="DOE Joint Genome Institute"/>
            <person name="Miettinen O."/>
            <person name="Riley R."/>
            <person name="Acob R."/>
            <person name="Barry K."/>
            <person name="Cullen D."/>
            <person name="De Vries R."/>
            <person name="Hainaut M."/>
            <person name="Hatakka A."/>
            <person name="Henrissat B."/>
            <person name="Hilden K."/>
            <person name="Kuo R."/>
            <person name="Labutti K."/>
            <person name="Lipzen A."/>
            <person name="Makela M.R."/>
            <person name="Sandor L."/>
            <person name="Spatafora J.W."/>
            <person name="Grigoriev I.V."/>
            <person name="Hibbett D.S."/>
        </authorList>
    </citation>
    <scope>NUCLEOTIDE SEQUENCE [LARGE SCALE GENOMIC DNA]</scope>
    <source>
        <strain evidence="3 4">3A-2</strain>
    </source>
</reference>
<keyword evidence="1" id="KW-0175">Coiled coil</keyword>
<feature type="region of interest" description="Disordered" evidence="2">
    <location>
        <begin position="544"/>
        <end position="594"/>
    </location>
</feature>
<feature type="compositionally biased region" description="Basic and acidic residues" evidence="2">
    <location>
        <begin position="544"/>
        <end position="567"/>
    </location>
</feature>